<dbReference type="KEGG" id="reu:Reut_B4528"/>
<dbReference type="GO" id="GO:0000976">
    <property type="term" value="F:transcription cis-regulatory region binding"/>
    <property type="evidence" value="ECO:0007669"/>
    <property type="project" value="TreeGrafter"/>
</dbReference>
<keyword evidence="2" id="KW-0805">Transcription regulation</keyword>
<feature type="domain" description="HTH lacI-type" evidence="6">
    <location>
        <begin position="30"/>
        <end position="84"/>
    </location>
</feature>
<dbReference type="PANTHER" id="PTHR30146">
    <property type="entry name" value="LACI-RELATED TRANSCRIPTIONAL REPRESSOR"/>
    <property type="match status" value="1"/>
</dbReference>
<dbReference type="Pfam" id="PF00356">
    <property type="entry name" value="LacI"/>
    <property type="match status" value="1"/>
</dbReference>
<gene>
    <name evidence="7" type="ordered locus">Reut_B4528</name>
</gene>
<name>Q46SK6_CUPPJ</name>
<dbReference type="InterPro" id="IPR028082">
    <property type="entry name" value="Peripla_BP_I"/>
</dbReference>
<proteinExistence type="predicted"/>
<dbReference type="PANTHER" id="PTHR30146:SF151">
    <property type="entry name" value="HTH-TYPE TRANSCRIPTIONAL REPRESSOR CYTR"/>
    <property type="match status" value="1"/>
</dbReference>
<dbReference type="SUPFAM" id="SSF53822">
    <property type="entry name" value="Periplasmic binding protein-like I"/>
    <property type="match status" value="1"/>
</dbReference>
<reference evidence="7" key="1">
    <citation type="submission" date="2005-08" db="EMBL/GenBank/DDBJ databases">
        <title>Complete sequence of chromosome 2 of Ralstonia eutropha JMP134.</title>
        <authorList>
            <person name="Copeland A."/>
            <person name="Lucas S."/>
            <person name="Lapidus A."/>
            <person name="Barry K."/>
            <person name="Detter J.C."/>
            <person name="Glavina T."/>
            <person name="Hammon N."/>
            <person name="Israni S."/>
            <person name="Pitluck S."/>
            <person name="Goltsman E."/>
            <person name="Martinez M."/>
            <person name="Schmutz J."/>
            <person name="Larimer F."/>
            <person name="Land M."/>
            <person name="Lykidis A."/>
            <person name="Richardson P."/>
        </authorList>
    </citation>
    <scope>NUCLEOTIDE SEQUENCE [LARGE SCALE GENOMIC DNA]</scope>
    <source>
        <strain evidence="7">JMP134</strain>
    </source>
</reference>
<sequence length="360" mass="38068">MYPPGTASRNGMSDSIRPPPSERTGKPRRITIHDVARAAGVSLTTVSHSLNDRGVVDPATRARVKRIAAELGYRPSVRAQRLQSGRANCIALLSSMPFAVAGGTSRLGFMMEVAAIAAEAAMARGLGVVLVPPLEGAGGLLETLDIDGAIVIEPLAGDPHIARLRERGVSIVSIGREPLTDSPVPYVDLQSADTARMLLEHLHTHGRKQIGLMIGDAARQSYVETERVYREFTQANGLPCTLVKAPEAQGEAAGAEACAQLLAQLPSLDALCAPVDAFAVGAMEHLNKSGKRVPDDVQVVTRYDGIRARTAHPPLTAVNLHLERVAALAVDLLFAHLSGDRSRQTVVGPAPELIVRASSA</sequence>
<keyword evidence="3" id="KW-0238">DNA-binding</keyword>
<dbReference type="eggNOG" id="COG1609">
    <property type="taxonomic scope" value="Bacteria"/>
</dbReference>
<dbReference type="STRING" id="264198.Reut_B4528"/>
<dbReference type="Gene3D" id="1.10.260.40">
    <property type="entry name" value="lambda repressor-like DNA-binding domains"/>
    <property type="match status" value="1"/>
</dbReference>
<dbReference type="Gene3D" id="3.40.50.2300">
    <property type="match status" value="2"/>
</dbReference>
<dbReference type="PROSITE" id="PS50932">
    <property type="entry name" value="HTH_LACI_2"/>
    <property type="match status" value="1"/>
</dbReference>
<dbReference type="SUPFAM" id="SSF47413">
    <property type="entry name" value="lambda repressor-like DNA-binding domains"/>
    <property type="match status" value="1"/>
</dbReference>
<keyword evidence="1" id="KW-0678">Repressor</keyword>
<dbReference type="CDD" id="cd06287">
    <property type="entry name" value="PBP1_LacI-like"/>
    <property type="match status" value="1"/>
</dbReference>
<dbReference type="AlphaFoldDB" id="Q46SK6"/>
<evidence type="ECO:0000259" key="6">
    <source>
        <dbReference type="PROSITE" id="PS50932"/>
    </source>
</evidence>
<protein>
    <submittedName>
        <fullName evidence="7">Transcriptional regulator, LacI family</fullName>
    </submittedName>
</protein>
<keyword evidence="4" id="KW-0804">Transcription</keyword>
<dbReference type="InterPro" id="IPR000843">
    <property type="entry name" value="HTH_LacI"/>
</dbReference>
<evidence type="ECO:0000256" key="5">
    <source>
        <dbReference type="SAM" id="MobiDB-lite"/>
    </source>
</evidence>
<dbReference type="InterPro" id="IPR010982">
    <property type="entry name" value="Lambda_DNA-bd_dom_sf"/>
</dbReference>
<dbReference type="CDD" id="cd01392">
    <property type="entry name" value="HTH_LacI"/>
    <property type="match status" value="1"/>
</dbReference>
<dbReference type="GO" id="GO:0003700">
    <property type="term" value="F:DNA-binding transcription factor activity"/>
    <property type="evidence" value="ECO:0007669"/>
    <property type="project" value="TreeGrafter"/>
</dbReference>
<evidence type="ECO:0000256" key="4">
    <source>
        <dbReference type="ARBA" id="ARBA00023163"/>
    </source>
</evidence>
<dbReference type="SMART" id="SM00354">
    <property type="entry name" value="HTH_LACI"/>
    <property type="match status" value="1"/>
</dbReference>
<organism evidence="7">
    <name type="scientific">Cupriavidus pinatubonensis (strain JMP 134 / LMG 1197)</name>
    <name type="common">Cupriavidus necator (strain JMP 134)</name>
    <dbReference type="NCBI Taxonomy" id="264198"/>
    <lineage>
        <taxon>Bacteria</taxon>
        <taxon>Pseudomonadati</taxon>
        <taxon>Pseudomonadota</taxon>
        <taxon>Betaproteobacteria</taxon>
        <taxon>Burkholderiales</taxon>
        <taxon>Burkholderiaceae</taxon>
        <taxon>Cupriavidus</taxon>
    </lineage>
</organism>
<evidence type="ECO:0000256" key="1">
    <source>
        <dbReference type="ARBA" id="ARBA00022491"/>
    </source>
</evidence>
<accession>Q46SK6</accession>
<dbReference type="InterPro" id="IPR046335">
    <property type="entry name" value="LacI/GalR-like_sensor"/>
</dbReference>
<evidence type="ECO:0000256" key="2">
    <source>
        <dbReference type="ARBA" id="ARBA00023015"/>
    </source>
</evidence>
<feature type="region of interest" description="Disordered" evidence="5">
    <location>
        <begin position="1"/>
        <end position="27"/>
    </location>
</feature>
<dbReference type="EMBL" id="CP000091">
    <property type="protein sequence ID" value="AAZ63878.1"/>
    <property type="molecule type" value="Genomic_DNA"/>
</dbReference>
<dbReference type="HOGENOM" id="CLU_037628_6_1_4"/>
<dbReference type="Pfam" id="PF13377">
    <property type="entry name" value="Peripla_BP_3"/>
    <property type="match status" value="1"/>
</dbReference>
<evidence type="ECO:0000313" key="7">
    <source>
        <dbReference type="EMBL" id="AAZ63878.1"/>
    </source>
</evidence>
<evidence type="ECO:0000256" key="3">
    <source>
        <dbReference type="ARBA" id="ARBA00023125"/>
    </source>
</evidence>